<feature type="compositionally biased region" description="Polar residues" evidence="1">
    <location>
        <begin position="634"/>
        <end position="650"/>
    </location>
</feature>
<evidence type="ECO:0000256" key="2">
    <source>
        <dbReference type="SAM" id="SignalP"/>
    </source>
</evidence>
<proteinExistence type="predicted"/>
<feature type="compositionally biased region" description="Low complexity" evidence="1">
    <location>
        <begin position="566"/>
        <end position="605"/>
    </location>
</feature>
<name>A0AAN9B7F1_9CAEN</name>
<feature type="chain" id="PRO_5042999061" description="Chitin-binding type-2 domain-containing protein" evidence="2">
    <location>
        <begin position="30"/>
        <end position="737"/>
    </location>
</feature>
<feature type="domain" description="Chitin-binding type-2" evidence="3">
    <location>
        <begin position="51"/>
        <end position="110"/>
    </location>
</feature>
<feature type="compositionally biased region" description="Polar residues" evidence="1">
    <location>
        <begin position="554"/>
        <end position="564"/>
    </location>
</feature>
<dbReference type="Proteomes" id="UP001374579">
    <property type="component" value="Unassembled WGS sequence"/>
</dbReference>
<feature type="compositionally biased region" description="Low complexity" evidence="1">
    <location>
        <begin position="651"/>
        <end position="660"/>
    </location>
</feature>
<evidence type="ECO:0000313" key="5">
    <source>
        <dbReference type="Proteomes" id="UP001374579"/>
    </source>
</evidence>
<evidence type="ECO:0000256" key="1">
    <source>
        <dbReference type="SAM" id="MobiDB-lite"/>
    </source>
</evidence>
<feature type="compositionally biased region" description="Polar residues" evidence="1">
    <location>
        <begin position="305"/>
        <end position="331"/>
    </location>
</feature>
<feature type="compositionally biased region" description="Polar residues" evidence="1">
    <location>
        <begin position="339"/>
        <end position="367"/>
    </location>
</feature>
<feature type="region of interest" description="Disordered" evidence="1">
    <location>
        <begin position="305"/>
        <end position="411"/>
    </location>
</feature>
<reference evidence="4 5" key="1">
    <citation type="submission" date="2024-02" db="EMBL/GenBank/DDBJ databases">
        <title>Chromosome-scale genome assembly of the rough periwinkle Littorina saxatilis.</title>
        <authorList>
            <person name="De Jode A."/>
            <person name="Faria R."/>
            <person name="Formenti G."/>
            <person name="Sims Y."/>
            <person name="Smith T.P."/>
            <person name="Tracey A."/>
            <person name="Wood J.M.D."/>
            <person name="Zagrodzka Z.B."/>
            <person name="Johannesson K."/>
            <person name="Butlin R.K."/>
            <person name="Leder E.H."/>
        </authorList>
    </citation>
    <scope>NUCLEOTIDE SEQUENCE [LARGE SCALE GENOMIC DNA]</scope>
    <source>
        <strain evidence="4">Snail1</strain>
        <tissue evidence="4">Muscle</tissue>
    </source>
</reference>
<feature type="compositionally biased region" description="Polar residues" evidence="1">
    <location>
        <begin position="492"/>
        <end position="534"/>
    </location>
</feature>
<feature type="compositionally biased region" description="Polar residues" evidence="1">
    <location>
        <begin position="159"/>
        <end position="170"/>
    </location>
</feature>
<dbReference type="InterPro" id="IPR002557">
    <property type="entry name" value="Chitin-bd_dom"/>
</dbReference>
<keyword evidence="2" id="KW-0732">Signal</keyword>
<feature type="region of interest" description="Disordered" evidence="1">
    <location>
        <begin position="465"/>
        <end position="605"/>
    </location>
</feature>
<dbReference type="PROSITE" id="PS50940">
    <property type="entry name" value="CHIT_BIND_II"/>
    <property type="match status" value="1"/>
</dbReference>
<feature type="compositionally biased region" description="Polar residues" evidence="1">
    <location>
        <begin position="185"/>
        <end position="210"/>
    </location>
</feature>
<dbReference type="Gene3D" id="2.170.140.10">
    <property type="entry name" value="Chitin binding domain"/>
    <property type="match status" value="1"/>
</dbReference>
<comment type="caution">
    <text evidence="4">The sequence shown here is derived from an EMBL/GenBank/DDBJ whole genome shotgun (WGS) entry which is preliminary data.</text>
</comment>
<dbReference type="SMART" id="SM00494">
    <property type="entry name" value="ChtBD2"/>
    <property type="match status" value="2"/>
</dbReference>
<feature type="compositionally biased region" description="Low complexity" evidence="1">
    <location>
        <begin position="465"/>
        <end position="482"/>
    </location>
</feature>
<protein>
    <recommendedName>
        <fullName evidence="3">Chitin-binding type-2 domain-containing protein</fullName>
    </recommendedName>
</protein>
<dbReference type="Pfam" id="PF01607">
    <property type="entry name" value="CBM_14"/>
    <property type="match status" value="1"/>
</dbReference>
<feature type="signal peptide" evidence="2">
    <location>
        <begin position="1"/>
        <end position="29"/>
    </location>
</feature>
<gene>
    <name evidence="4" type="ORF">V1264_023262</name>
</gene>
<dbReference type="InterPro" id="IPR036508">
    <property type="entry name" value="Chitin-bd_dom_sf"/>
</dbReference>
<feature type="compositionally biased region" description="Polar residues" evidence="1">
    <location>
        <begin position="399"/>
        <end position="411"/>
    </location>
</feature>
<dbReference type="GO" id="GO:0008061">
    <property type="term" value="F:chitin binding"/>
    <property type="evidence" value="ECO:0007669"/>
    <property type="project" value="InterPro"/>
</dbReference>
<sequence>MSPSPQGPDPTPQAMSSMFLITLLQTVLSHPMRASYNGPVLGYHDRCLSTEEECLNAASAGHYPVCGDCTRFLKCDPLTLSAAFTDCPATLLYDATLGVCNYAYNVDCRYQAAATAPTSIQLFPTSNSASDTRRAPDPTETWFTNPAPQSSQTPPPTETWFTNPAPKSSQTPPPTETWFTDPAPKSSQTPQPTALGTSKMEISSTSQVPSTRPAKVAAENPSFSQRLHVSRTSFGRRAQVTSPVPLASETLITGQTRIIGQTSTSNQAPIASEVPIISPIPTAGDTITDHNGESERLVTSQARLTHQPSPTATKTLTSRSTQQLYTENVRSTARVHPRSSITAVSASTGGLSRATESSTASTVQQEIAFNATSRSAAESSRTPTDAPWVRMGQKDGTHATGNLNTSISDGNMNTTESFLARNSRNKVTNTTLSFITDSSINGRATATTPTTIGRHLVTITTNSCITNTNSSSRASMSSTASSDQHRVDETTTSRNADGNKSNLMTGSSSTSATGRIQSQEKSTTIVPRSTTKSIPTPAGLRSPTVRQPERHQTTVKTRGKSTPANVKETATKKTLTTVKTSTTNTRPTTKETATTNTPTNVTAATTNTPTTVKETKTINTPKTIKETATTNTPRTIKGKATTNTPTTVKETATTSTPPVTATTTQSPACNTCVKDGFFGTCNVCSVYYLCRAGRIQGFMQCLEGLEWDDGLQTCTSVSSTCRRLKLTYLDDNASNGG</sequence>
<keyword evidence="5" id="KW-1185">Reference proteome</keyword>
<feature type="region of interest" description="Disordered" evidence="1">
    <location>
        <begin position="634"/>
        <end position="660"/>
    </location>
</feature>
<accession>A0AAN9B7F1</accession>
<organism evidence="4 5">
    <name type="scientific">Littorina saxatilis</name>
    <dbReference type="NCBI Taxonomy" id="31220"/>
    <lineage>
        <taxon>Eukaryota</taxon>
        <taxon>Metazoa</taxon>
        <taxon>Spiralia</taxon>
        <taxon>Lophotrochozoa</taxon>
        <taxon>Mollusca</taxon>
        <taxon>Gastropoda</taxon>
        <taxon>Caenogastropoda</taxon>
        <taxon>Littorinimorpha</taxon>
        <taxon>Littorinoidea</taxon>
        <taxon>Littorinidae</taxon>
        <taxon>Littorina</taxon>
    </lineage>
</organism>
<feature type="region of interest" description="Disordered" evidence="1">
    <location>
        <begin position="122"/>
        <end position="221"/>
    </location>
</feature>
<dbReference type="SUPFAM" id="SSF57625">
    <property type="entry name" value="Invertebrate chitin-binding proteins"/>
    <property type="match status" value="2"/>
</dbReference>
<dbReference type="AlphaFoldDB" id="A0AAN9B7F1"/>
<feature type="compositionally biased region" description="Low complexity" evidence="1">
    <location>
        <begin position="371"/>
        <end position="382"/>
    </location>
</feature>
<evidence type="ECO:0000259" key="3">
    <source>
        <dbReference type="PROSITE" id="PS50940"/>
    </source>
</evidence>
<dbReference type="GO" id="GO:0005576">
    <property type="term" value="C:extracellular region"/>
    <property type="evidence" value="ECO:0007669"/>
    <property type="project" value="InterPro"/>
</dbReference>
<dbReference type="EMBL" id="JBAMIC010000011">
    <property type="protein sequence ID" value="KAK7100282.1"/>
    <property type="molecule type" value="Genomic_DNA"/>
</dbReference>
<evidence type="ECO:0000313" key="4">
    <source>
        <dbReference type="EMBL" id="KAK7100282.1"/>
    </source>
</evidence>